<dbReference type="OrthoDB" id="1164785at2"/>
<accession>A0A3E1NH29</accession>
<evidence type="ECO:0000259" key="1">
    <source>
        <dbReference type="Pfam" id="PF12770"/>
    </source>
</evidence>
<organism evidence="2 3">
    <name type="scientific">Deminuibacter soli</name>
    <dbReference type="NCBI Taxonomy" id="2291815"/>
    <lineage>
        <taxon>Bacteria</taxon>
        <taxon>Pseudomonadati</taxon>
        <taxon>Bacteroidota</taxon>
        <taxon>Chitinophagia</taxon>
        <taxon>Chitinophagales</taxon>
        <taxon>Chitinophagaceae</taxon>
        <taxon>Deminuibacter</taxon>
    </lineage>
</organism>
<feature type="domain" description="CHAT" evidence="1">
    <location>
        <begin position="14"/>
        <end position="171"/>
    </location>
</feature>
<dbReference type="Proteomes" id="UP000261284">
    <property type="component" value="Unassembled WGS sequence"/>
</dbReference>
<comment type="caution">
    <text evidence="2">The sequence shown here is derived from an EMBL/GenBank/DDBJ whole genome shotgun (WGS) entry which is preliminary data.</text>
</comment>
<evidence type="ECO:0000313" key="3">
    <source>
        <dbReference type="Proteomes" id="UP000261284"/>
    </source>
</evidence>
<gene>
    <name evidence="2" type="ORF">DXN05_14600</name>
</gene>
<protein>
    <submittedName>
        <fullName evidence="2">CHAT domain-containing protein</fullName>
    </submittedName>
</protein>
<reference evidence="2 3" key="1">
    <citation type="submission" date="2018-08" db="EMBL/GenBank/DDBJ databases">
        <title>Chitinophagaceae sp. K23C18032701, a novel bacterium isolated from forest soil.</title>
        <authorList>
            <person name="Wang C."/>
        </authorList>
    </citation>
    <scope>NUCLEOTIDE SEQUENCE [LARGE SCALE GENOMIC DNA]</scope>
    <source>
        <strain evidence="2 3">K23C18032701</strain>
    </source>
</reference>
<name>A0A3E1NH29_9BACT</name>
<dbReference type="InterPro" id="IPR024983">
    <property type="entry name" value="CHAT_dom"/>
</dbReference>
<dbReference type="EMBL" id="QTJU01000005">
    <property type="protein sequence ID" value="RFM27260.1"/>
    <property type="molecule type" value="Genomic_DNA"/>
</dbReference>
<sequence length="604" mass="69772">MKVILLAFANSYQNPLPNLTAEANELNDILSERYIAGDYIVHLEAFATPERTAGLLRRYERDLIIFHFSGHAGSNQLQMNEQFLYAPGMAAQLKVCAENELKLVVLNGCATYAQTKLLLDAGVPAVIATSAPVEDVSARNFSVSFWEQLVKNDETIEDACKEALRAAAPLTQQVLPGEQGFRHLVTDYSEPAHNPDAPLWRLDALNDDAVSINPIPVKPAYAIYPKPNNELIKTLFESFQAAGNPRIIDYFEREQNNIPVQDNDKQIAIVNSIPFPIGIHLQKLICPITETEGSGYDVMGFKRLKQIAQLFQTTTEFLGIIMIAQIWELYIKFDQDFVLSDELKTALRTYLNPDKIDRETYNYIPLIQTIREYLRNVDLPNARIRQFIDEQDILKDLFEFDQDFKNACDYLYHLRVRTAKKVVNEDRMAAFCNEAERQLCVFVKPLGFIHRYHLTSVQQIDILKLRHINRDKAEYVHRIVRCMQAIGKDEWNYYYINSFLDNWGVILLKCDVTTIDAARKKYKVTVKDYLNLTPFVIDRNSFIERTDLPYIMFYKGEVNEDIYFKRVKDPTNAKESFVIPNIESEEDRFNSIRMQFVAFKKFIA</sequence>
<dbReference type="AlphaFoldDB" id="A0A3E1NH29"/>
<keyword evidence="3" id="KW-1185">Reference proteome</keyword>
<evidence type="ECO:0000313" key="2">
    <source>
        <dbReference type="EMBL" id="RFM27260.1"/>
    </source>
</evidence>
<proteinExistence type="predicted"/>
<dbReference type="RefSeq" id="WP_116848017.1">
    <property type="nucleotide sequence ID" value="NZ_QTJU01000005.1"/>
</dbReference>
<dbReference type="Pfam" id="PF12770">
    <property type="entry name" value="CHAT"/>
    <property type="match status" value="1"/>
</dbReference>